<reference evidence="9" key="1">
    <citation type="journal article" date="2021" name="PeerJ">
        <title>Extensive microbial diversity within the chicken gut microbiome revealed by metagenomics and culture.</title>
        <authorList>
            <person name="Gilroy R."/>
            <person name="Ravi A."/>
            <person name="Getino M."/>
            <person name="Pursley I."/>
            <person name="Horton D.L."/>
            <person name="Alikhan N.F."/>
            <person name="Baker D."/>
            <person name="Gharbi K."/>
            <person name="Hall N."/>
            <person name="Watson M."/>
            <person name="Adriaenssens E.M."/>
            <person name="Foster-Nyarko E."/>
            <person name="Jarju S."/>
            <person name="Secka A."/>
            <person name="Antonio M."/>
            <person name="Oren A."/>
            <person name="Chaudhuri R.R."/>
            <person name="La Ragione R."/>
            <person name="Hildebrand F."/>
            <person name="Pallen M.J."/>
        </authorList>
    </citation>
    <scope>NUCLEOTIDE SEQUENCE</scope>
    <source>
        <strain evidence="9">ChiBcec8-13705</strain>
    </source>
</reference>
<name>A0A9D2M6X7_9FIRM</name>
<keyword evidence="4 7" id="KW-0812">Transmembrane</keyword>
<feature type="transmembrane region" description="Helical" evidence="7">
    <location>
        <begin position="35"/>
        <end position="57"/>
    </location>
</feature>
<gene>
    <name evidence="9" type="ORF">H9945_08485</name>
</gene>
<accession>A0A9D2M6X7</accession>
<keyword evidence="9" id="KW-0808">Transferase</keyword>
<feature type="transmembrane region" description="Helical" evidence="7">
    <location>
        <begin position="147"/>
        <end position="168"/>
    </location>
</feature>
<comment type="similarity">
    <text evidence="2">Belongs to the acyltransferase 3 family.</text>
</comment>
<evidence type="ECO:0000256" key="3">
    <source>
        <dbReference type="ARBA" id="ARBA00022475"/>
    </source>
</evidence>
<organism evidence="9 10">
    <name type="scientific">Candidatus Gemmiger avicola</name>
    <dbReference type="NCBI Taxonomy" id="2838605"/>
    <lineage>
        <taxon>Bacteria</taxon>
        <taxon>Bacillati</taxon>
        <taxon>Bacillota</taxon>
        <taxon>Clostridia</taxon>
        <taxon>Eubacteriales</taxon>
        <taxon>Gemmiger</taxon>
    </lineage>
</organism>
<protein>
    <submittedName>
        <fullName evidence="9">Acyltransferase</fullName>
    </submittedName>
</protein>
<dbReference type="PANTHER" id="PTHR40074:SF2">
    <property type="entry name" value="O-ACETYLTRANSFERASE WECH"/>
    <property type="match status" value="1"/>
</dbReference>
<feature type="transmembrane region" description="Helical" evidence="7">
    <location>
        <begin position="287"/>
        <end position="309"/>
    </location>
</feature>
<evidence type="ECO:0000259" key="8">
    <source>
        <dbReference type="Pfam" id="PF01757"/>
    </source>
</evidence>
<proteinExistence type="inferred from homology"/>
<feature type="transmembrane region" description="Helical" evidence="7">
    <location>
        <begin position="12"/>
        <end position="29"/>
    </location>
</feature>
<keyword evidence="9" id="KW-0012">Acyltransferase</keyword>
<evidence type="ECO:0000256" key="7">
    <source>
        <dbReference type="SAM" id="Phobius"/>
    </source>
</evidence>
<dbReference type="AlphaFoldDB" id="A0A9D2M6X7"/>
<evidence type="ECO:0000256" key="6">
    <source>
        <dbReference type="ARBA" id="ARBA00023136"/>
    </source>
</evidence>
<feature type="transmembrane region" description="Helical" evidence="7">
    <location>
        <begin position="201"/>
        <end position="220"/>
    </location>
</feature>
<keyword evidence="3" id="KW-1003">Cell membrane</keyword>
<dbReference type="InterPro" id="IPR002656">
    <property type="entry name" value="Acyl_transf_3_dom"/>
</dbReference>
<dbReference type="Proteomes" id="UP000886803">
    <property type="component" value="Unassembled WGS sequence"/>
</dbReference>
<dbReference type="PANTHER" id="PTHR40074">
    <property type="entry name" value="O-ACETYLTRANSFERASE WECH"/>
    <property type="match status" value="1"/>
</dbReference>
<dbReference type="EMBL" id="DWYG01000143">
    <property type="protein sequence ID" value="HJB42521.1"/>
    <property type="molecule type" value="Genomic_DNA"/>
</dbReference>
<feature type="domain" description="Acyltransferase 3" evidence="8">
    <location>
        <begin position="11"/>
        <end position="306"/>
    </location>
</feature>
<keyword evidence="6 7" id="KW-0472">Membrane</keyword>
<evidence type="ECO:0000256" key="1">
    <source>
        <dbReference type="ARBA" id="ARBA00004651"/>
    </source>
</evidence>
<evidence type="ECO:0000256" key="5">
    <source>
        <dbReference type="ARBA" id="ARBA00022989"/>
    </source>
</evidence>
<evidence type="ECO:0000313" key="10">
    <source>
        <dbReference type="Proteomes" id="UP000886803"/>
    </source>
</evidence>
<evidence type="ECO:0000313" key="9">
    <source>
        <dbReference type="EMBL" id="HJB42521.1"/>
    </source>
</evidence>
<feature type="transmembrane region" description="Helical" evidence="7">
    <location>
        <begin position="226"/>
        <end position="244"/>
    </location>
</feature>
<evidence type="ECO:0000256" key="4">
    <source>
        <dbReference type="ARBA" id="ARBA00022692"/>
    </source>
</evidence>
<dbReference type="GO" id="GO:0016413">
    <property type="term" value="F:O-acetyltransferase activity"/>
    <property type="evidence" value="ECO:0007669"/>
    <property type="project" value="TreeGrafter"/>
</dbReference>
<sequence length="326" mass="36489">MRTLNRETTALFKIFAIVSVVIAHVGRAYWGMSEQISNCFGTGGVAVFLFLSGYGLYQSAKRHGITTAYWQKKVQKVFFPYWLATILYVVLCRIPVSSSTLLQNLLTIDYNRSIDGTMWYLSLLMIFYLSFGVLFWAQIPTWGRITFLFLVATVVQNATVFGSCGWQFQQNSYIFPLGVTAAWVLDLLYKCRKKAPRGVQILVCCVLGAGCIVMYGWGVADQRTFSSINAWLVGGCLFYGLVLSNGLTMAPKGKKWIGVAGALTYPIYLVEGKVLDRIKAISALQNAWAATVTVILLILVTSIILYVLIQWIDKREKEKQPCPTLN</sequence>
<dbReference type="GO" id="GO:0005886">
    <property type="term" value="C:plasma membrane"/>
    <property type="evidence" value="ECO:0007669"/>
    <property type="project" value="UniProtKB-SubCell"/>
</dbReference>
<keyword evidence="5 7" id="KW-1133">Transmembrane helix</keyword>
<feature type="transmembrane region" description="Helical" evidence="7">
    <location>
        <begin position="78"/>
        <end position="96"/>
    </location>
</feature>
<comment type="subcellular location">
    <subcellularLocation>
        <location evidence="1">Cell membrane</location>
        <topology evidence="1">Multi-pass membrane protein</topology>
    </subcellularLocation>
</comment>
<comment type="caution">
    <text evidence="9">The sequence shown here is derived from an EMBL/GenBank/DDBJ whole genome shotgun (WGS) entry which is preliminary data.</text>
</comment>
<evidence type="ECO:0000256" key="2">
    <source>
        <dbReference type="ARBA" id="ARBA00007400"/>
    </source>
</evidence>
<dbReference type="GO" id="GO:0009246">
    <property type="term" value="P:enterobacterial common antigen biosynthetic process"/>
    <property type="evidence" value="ECO:0007669"/>
    <property type="project" value="TreeGrafter"/>
</dbReference>
<dbReference type="Pfam" id="PF01757">
    <property type="entry name" value="Acyl_transf_3"/>
    <property type="match status" value="1"/>
</dbReference>
<reference evidence="9" key="2">
    <citation type="submission" date="2021-04" db="EMBL/GenBank/DDBJ databases">
        <authorList>
            <person name="Gilroy R."/>
        </authorList>
    </citation>
    <scope>NUCLEOTIDE SEQUENCE</scope>
    <source>
        <strain evidence="9">ChiBcec8-13705</strain>
    </source>
</reference>
<feature type="transmembrane region" description="Helical" evidence="7">
    <location>
        <begin position="116"/>
        <end position="135"/>
    </location>
</feature>